<sequence>MIDNRLEKIKKITPDQLETADILDLLKLLTSGYLDGFQVGEAKELWWALSRLITGLQAKTISQKTMNQVNRLMVDLGWLALPFLPDSAVENLFKADLLRALSLEIDVLAKIKTFFSFSYGNFNLLEQQRRLMISALKINEELIGDRAIKISDVGEEVAPAIKNWLKDYDQSSNVNQRSRRLNLVEYINTNNNVRQLSAEQKETLRRVLQVYDFVRFLNQLESVSETGHKIPAEKVTVLDREDLASSPVEDESSKEQQEIFQAYQGDQKRAKAIDREQAKLAKKISGKVDQLPAIFYQAVQTKNVAATVAALRLMAETDTLGNFLQTDEKLKQFLSLTWEKQYGKATAEAFKRNPNQPKFVRLFLQYVLQQRLGLDSSEAARLGLHIGNIFVKSGKKEYNRLAYFDVKSKQFRWFEG</sequence>
<gene>
    <name evidence="1" type="ORF">A3J59_03085</name>
</gene>
<dbReference type="AlphaFoldDB" id="A0A1G1YFW5"/>
<name>A0A1G1YFW5_9BACT</name>
<dbReference type="Proteomes" id="UP000177310">
    <property type="component" value="Unassembled WGS sequence"/>
</dbReference>
<accession>A0A1G1YFW5</accession>
<dbReference type="EMBL" id="MHIL01000023">
    <property type="protein sequence ID" value="OGY51124.1"/>
    <property type="molecule type" value="Genomic_DNA"/>
</dbReference>
<evidence type="ECO:0000313" key="2">
    <source>
        <dbReference type="Proteomes" id="UP000177310"/>
    </source>
</evidence>
<dbReference type="STRING" id="1797542.A3J59_03085"/>
<organism evidence="1 2">
    <name type="scientific">Candidatus Buchananbacteria bacterium RIFCSPHIGHO2_02_FULL_56_16</name>
    <dbReference type="NCBI Taxonomy" id="1797542"/>
    <lineage>
        <taxon>Bacteria</taxon>
        <taxon>Candidatus Buchananiibacteriota</taxon>
    </lineage>
</organism>
<reference evidence="1 2" key="1">
    <citation type="journal article" date="2016" name="Nat. Commun.">
        <title>Thousands of microbial genomes shed light on interconnected biogeochemical processes in an aquifer system.</title>
        <authorList>
            <person name="Anantharaman K."/>
            <person name="Brown C.T."/>
            <person name="Hug L.A."/>
            <person name="Sharon I."/>
            <person name="Castelle C.J."/>
            <person name="Probst A.J."/>
            <person name="Thomas B.C."/>
            <person name="Singh A."/>
            <person name="Wilkins M.J."/>
            <person name="Karaoz U."/>
            <person name="Brodie E.L."/>
            <person name="Williams K.H."/>
            <person name="Hubbard S.S."/>
            <person name="Banfield J.F."/>
        </authorList>
    </citation>
    <scope>NUCLEOTIDE SEQUENCE [LARGE SCALE GENOMIC DNA]</scope>
</reference>
<protein>
    <submittedName>
        <fullName evidence="1">Uncharacterized protein</fullName>
    </submittedName>
</protein>
<evidence type="ECO:0000313" key="1">
    <source>
        <dbReference type="EMBL" id="OGY51124.1"/>
    </source>
</evidence>
<proteinExistence type="predicted"/>
<comment type="caution">
    <text evidence="1">The sequence shown here is derived from an EMBL/GenBank/DDBJ whole genome shotgun (WGS) entry which is preliminary data.</text>
</comment>